<evidence type="ECO:0000313" key="4">
    <source>
        <dbReference type="Proteomes" id="UP000663836"/>
    </source>
</evidence>
<accession>A0A819XCQ3</accession>
<dbReference type="Proteomes" id="UP000663864">
    <property type="component" value="Unassembled WGS sequence"/>
</dbReference>
<gene>
    <name evidence="3" type="ORF">JBS370_LOCUS33391</name>
    <name evidence="2" type="ORF">ZHD862_LOCUS27708</name>
</gene>
<dbReference type="InterPro" id="IPR004875">
    <property type="entry name" value="DDE_SF_endonuclease_dom"/>
</dbReference>
<comment type="caution">
    <text evidence="3">The sequence shown here is derived from an EMBL/GenBank/DDBJ whole genome shotgun (WGS) entry which is preliminary data.</text>
</comment>
<dbReference type="PANTHER" id="PTHR19303:SF74">
    <property type="entry name" value="POGO TRANSPOSABLE ELEMENT WITH KRAB DOMAIN"/>
    <property type="match status" value="1"/>
</dbReference>
<dbReference type="GO" id="GO:0003677">
    <property type="term" value="F:DNA binding"/>
    <property type="evidence" value="ECO:0007669"/>
    <property type="project" value="TreeGrafter"/>
</dbReference>
<dbReference type="GO" id="GO:0005634">
    <property type="term" value="C:nucleus"/>
    <property type="evidence" value="ECO:0007669"/>
    <property type="project" value="TreeGrafter"/>
</dbReference>
<dbReference type="InterPro" id="IPR036397">
    <property type="entry name" value="RNaseH_sf"/>
</dbReference>
<feature type="domain" description="DDE-1" evidence="1">
    <location>
        <begin position="122"/>
        <end position="257"/>
    </location>
</feature>
<dbReference type="Gene3D" id="3.30.420.10">
    <property type="entry name" value="Ribonuclease H-like superfamily/Ribonuclease H"/>
    <property type="match status" value="1"/>
</dbReference>
<dbReference type="Pfam" id="PF03184">
    <property type="entry name" value="DDE_1"/>
    <property type="match status" value="1"/>
</dbReference>
<protein>
    <recommendedName>
        <fullName evidence="1">DDE-1 domain-containing protein</fullName>
    </recommendedName>
</protein>
<evidence type="ECO:0000259" key="1">
    <source>
        <dbReference type="Pfam" id="PF03184"/>
    </source>
</evidence>
<sequence length="500" mass="55410">MKRSNYPKEDLTRAIEEYNNGVASSVLTTNYGIPGSTIRNHKSNPKLRIGAGRPTLLSNEHEKYFVELLKNLGNIDFRLTKPIVLQLSSDYVQHVNGEMVIVSHETKHVYEQSGGTGKIFTTNLVCGNAAGEILPPFIIYSAKQLNPDWTFGGPSGSFYGVSESGWITKKLFFEWFKLFVEHTKNVSKPVLLIMDNHPCHISIEVIEMAKQHQILLLLLPPHSTHALQPLDSVTFSVAKSSWTRIVGKYFSKSHRKTIRKRDLPSLFNQLYTSAFTPKQVIGGFTRTGVWSYDPTVMKHKVARQPLMKQLDQSSSTTNSTNISTPSTQAFVTLIDTNCPIAPSILPSSDSHDQDAALMVLNFIDNFIDEANCISNENTSTGIATKPTTATDNSSFTTNLSSSLLSNEATDVFQPLSTNSNSNIQHRSFSSDYDVSQFLSSTSNFNLCGNSSNHFDFSIDKSNTITSSVDANSTFKQLHQSSEWISHGCVSEHDTDEADDG</sequence>
<dbReference type="EMBL" id="CAJOBD010009623">
    <property type="protein sequence ID" value="CAF4138858.1"/>
    <property type="molecule type" value="Genomic_DNA"/>
</dbReference>
<evidence type="ECO:0000313" key="3">
    <source>
        <dbReference type="EMBL" id="CAF4138858.1"/>
    </source>
</evidence>
<dbReference type="Proteomes" id="UP000663836">
    <property type="component" value="Unassembled WGS sequence"/>
</dbReference>
<organism evidence="3 4">
    <name type="scientific">Rotaria sordida</name>
    <dbReference type="NCBI Taxonomy" id="392033"/>
    <lineage>
        <taxon>Eukaryota</taxon>
        <taxon>Metazoa</taxon>
        <taxon>Spiralia</taxon>
        <taxon>Gnathifera</taxon>
        <taxon>Rotifera</taxon>
        <taxon>Eurotatoria</taxon>
        <taxon>Bdelloidea</taxon>
        <taxon>Philodinida</taxon>
        <taxon>Philodinidae</taxon>
        <taxon>Rotaria</taxon>
    </lineage>
</organism>
<name>A0A819XCQ3_9BILA</name>
<dbReference type="InterPro" id="IPR050863">
    <property type="entry name" value="CenT-Element_Derived"/>
</dbReference>
<reference evidence="3" key="1">
    <citation type="submission" date="2021-02" db="EMBL/GenBank/DDBJ databases">
        <authorList>
            <person name="Nowell W R."/>
        </authorList>
    </citation>
    <scope>NUCLEOTIDE SEQUENCE</scope>
</reference>
<dbReference type="PANTHER" id="PTHR19303">
    <property type="entry name" value="TRANSPOSON"/>
    <property type="match status" value="1"/>
</dbReference>
<dbReference type="AlphaFoldDB" id="A0A819XCQ3"/>
<proteinExistence type="predicted"/>
<dbReference type="EMBL" id="CAJNOT010002222">
    <property type="protein sequence ID" value="CAF1296012.1"/>
    <property type="molecule type" value="Genomic_DNA"/>
</dbReference>
<evidence type="ECO:0000313" key="2">
    <source>
        <dbReference type="EMBL" id="CAF1296012.1"/>
    </source>
</evidence>